<keyword evidence="1" id="KW-1133">Transmembrane helix</keyword>
<dbReference type="GO" id="GO:0043266">
    <property type="term" value="P:regulation of potassium ion transport"/>
    <property type="evidence" value="ECO:0007669"/>
    <property type="project" value="EnsemblMetazoa"/>
</dbReference>
<dbReference type="GO" id="GO:0015459">
    <property type="term" value="F:potassium channel regulator activity"/>
    <property type="evidence" value="ECO:0007669"/>
    <property type="project" value="EnsemblMetazoa"/>
</dbReference>
<name>A0AAE9DCY6_CAEBR</name>
<dbReference type="KEGG" id="cbr:CBG_16649"/>
<evidence type="ECO:0000313" key="3">
    <source>
        <dbReference type="Proteomes" id="UP000827892"/>
    </source>
</evidence>
<sequence length="78" mass="8983">MSTPRENDNYASSSPIFKPLLHEFLKRSSSCNRISFSTQYFDFLLIVTISVFSFGAIFLILWADFLLNSVRPGSRKRT</sequence>
<dbReference type="InterPro" id="IPR020383">
    <property type="entry name" value="MPS4"/>
</dbReference>
<dbReference type="AlphaFoldDB" id="A0AAE9DCY6"/>
<gene>
    <name evidence="2" type="ORF">L3Y34_001556</name>
</gene>
<evidence type="ECO:0000256" key="1">
    <source>
        <dbReference type="SAM" id="Phobius"/>
    </source>
</evidence>
<reference evidence="2 3" key="1">
    <citation type="submission" date="2022-05" db="EMBL/GenBank/DDBJ databases">
        <title>Chromosome-level reference genomes for two strains of Caenorhabditis briggsae: an improved platform for comparative genomics.</title>
        <authorList>
            <person name="Stevens L."/>
            <person name="Andersen E.C."/>
        </authorList>
    </citation>
    <scope>NUCLEOTIDE SEQUENCE [LARGE SCALE GENOMIC DNA]</scope>
    <source>
        <strain evidence="2">QX1410_ONT</strain>
        <tissue evidence="2">Whole-organism</tissue>
    </source>
</reference>
<dbReference type="Proteomes" id="UP000827892">
    <property type="component" value="Chromosome III"/>
</dbReference>
<keyword evidence="1" id="KW-0472">Membrane</keyword>
<keyword evidence="1" id="KW-0812">Transmembrane</keyword>
<accession>A0AAE9DCY6</accession>
<dbReference type="Pfam" id="PF17523">
    <property type="entry name" value="MPS-4"/>
    <property type="match status" value="1"/>
</dbReference>
<proteinExistence type="predicted"/>
<evidence type="ECO:0000313" key="2">
    <source>
        <dbReference type="EMBL" id="ULU01279.1"/>
    </source>
</evidence>
<protein>
    <submittedName>
        <fullName evidence="2">Uncharacterized protein</fullName>
    </submittedName>
</protein>
<feature type="transmembrane region" description="Helical" evidence="1">
    <location>
        <begin position="43"/>
        <end position="67"/>
    </location>
</feature>
<dbReference type="OMA" id="PRENDNY"/>
<organism evidence="2 3">
    <name type="scientific">Caenorhabditis briggsae</name>
    <dbReference type="NCBI Taxonomy" id="6238"/>
    <lineage>
        <taxon>Eukaryota</taxon>
        <taxon>Metazoa</taxon>
        <taxon>Ecdysozoa</taxon>
        <taxon>Nematoda</taxon>
        <taxon>Chromadorea</taxon>
        <taxon>Rhabditida</taxon>
        <taxon>Rhabditina</taxon>
        <taxon>Rhabditomorpha</taxon>
        <taxon>Rhabditoidea</taxon>
        <taxon>Rhabditidae</taxon>
        <taxon>Peloderinae</taxon>
        <taxon>Caenorhabditis</taxon>
    </lineage>
</organism>
<dbReference type="EMBL" id="CP090893">
    <property type="protein sequence ID" value="ULU01279.1"/>
    <property type="molecule type" value="Genomic_DNA"/>
</dbReference>